<comment type="caution">
    <text evidence="1">The sequence shown here is derived from an EMBL/GenBank/DDBJ whole genome shotgun (WGS) entry which is preliminary data.</text>
</comment>
<dbReference type="EMBL" id="WXEX01000003">
    <property type="protein sequence ID" value="MZP42329.1"/>
    <property type="molecule type" value="Genomic_DNA"/>
</dbReference>
<dbReference type="RefSeq" id="WP_161260897.1">
    <property type="nucleotide sequence ID" value="NZ_JAFBDC010000006.1"/>
</dbReference>
<dbReference type="PROSITE" id="PS51257">
    <property type="entry name" value="PROKAR_LIPOPROTEIN"/>
    <property type="match status" value="1"/>
</dbReference>
<gene>
    <name evidence="1" type="ORF">GTO89_04645</name>
</gene>
<protein>
    <recommendedName>
        <fullName evidence="3">Lipoprotein</fullName>
    </recommendedName>
</protein>
<keyword evidence="2" id="KW-1185">Reference proteome</keyword>
<proteinExistence type="predicted"/>
<evidence type="ECO:0008006" key="3">
    <source>
        <dbReference type="Google" id="ProtNLM"/>
    </source>
</evidence>
<name>A0A845LCF1_HELGE</name>
<reference evidence="1 2" key="1">
    <citation type="submission" date="2020-01" db="EMBL/GenBank/DDBJ databases">
        <title>Whole genome sequence of Heliobacterium gestii DSM 11169.</title>
        <authorList>
            <person name="Kyndt J.A."/>
            <person name="Meyer T.E."/>
        </authorList>
    </citation>
    <scope>NUCLEOTIDE SEQUENCE [LARGE SCALE GENOMIC DNA]</scope>
    <source>
        <strain evidence="1 2">DSM 11169</strain>
    </source>
</reference>
<evidence type="ECO:0000313" key="2">
    <source>
        <dbReference type="Proteomes" id="UP000471031"/>
    </source>
</evidence>
<evidence type="ECO:0000313" key="1">
    <source>
        <dbReference type="EMBL" id="MZP42329.1"/>
    </source>
</evidence>
<dbReference type="Proteomes" id="UP000471031">
    <property type="component" value="Unassembled WGS sequence"/>
</dbReference>
<dbReference type="OrthoDB" id="2081744at2"/>
<sequence>MKQTIIILFFALMSIFTLSGCGTISTIESPNPNPIPTAKNDTQTPTTLPNNAVQSKARIASNLVNAIDTPFVSRYIEALDICLSGNNELIFTKSEGIPSEQLYIFAIYAIDQEFFARHSPNESTSSGDAFFDRKDRKYHIPVPTIHNVLDRYFEKTIFDPTKIDGYDPAKNEIVTKIFAGFGGARNIKVSKVEQISNDSIRITADFYNMDNSMVIYRKIYTMKHTANGWKYISITKS</sequence>
<organism evidence="1 2">
    <name type="scientific">Heliomicrobium gestii</name>
    <name type="common">Heliobacterium gestii</name>
    <dbReference type="NCBI Taxonomy" id="2699"/>
    <lineage>
        <taxon>Bacteria</taxon>
        <taxon>Bacillati</taxon>
        <taxon>Bacillota</taxon>
        <taxon>Clostridia</taxon>
        <taxon>Eubacteriales</taxon>
        <taxon>Heliobacteriaceae</taxon>
        <taxon>Heliomicrobium</taxon>
    </lineage>
</organism>
<dbReference type="AlphaFoldDB" id="A0A845LCF1"/>
<accession>A0A845LCF1</accession>